<evidence type="ECO:0000313" key="1">
    <source>
        <dbReference type="EMBL" id="GIY93199.1"/>
    </source>
</evidence>
<sequence>MSEIHGWFAFPMVNRKFEDLREKNYFNILVQYTFMALIAFKYAQGVPWPKLWTSFSAEEFAEILGWASRFPFTDEFEQWVSKFAKRILSESWKSEVCELKSVLIIAAQKSIDCAV</sequence>
<dbReference type="EMBL" id="BPLR01000246">
    <property type="protein sequence ID" value="GIY93199.1"/>
    <property type="molecule type" value="Genomic_DNA"/>
</dbReference>
<evidence type="ECO:0000313" key="2">
    <source>
        <dbReference type="Proteomes" id="UP001054945"/>
    </source>
</evidence>
<protein>
    <submittedName>
        <fullName evidence="1">Uncharacterized protein</fullName>
    </submittedName>
</protein>
<dbReference type="AlphaFoldDB" id="A0AAV4XHF3"/>
<keyword evidence="2" id="KW-1185">Reference proteome</keyword>
<reference evidence="1 2" key="1">
    <citation type="submission" date="2021-06" db="EMBL/GenBank/DDBJ databases">
        <title>Caerostris extrusa draft genome.</title>
        <authorList>
            <person name="Kono N."/>
            <person name="Arakawa K."/>
        </authorList>
    </citation>
    <scope>NUCLEOTIDE SEQUENCE [LARGE SCALE GENOMIC DNA]</scope>
</reference>
<proteinExistence type="predicted"/>
<gene>
    <name evidence="1" type="ORF">CEXT_152691</name>
</gene>
<accession>A0AAV4XHF3</accession>
<name>A0AAV4XHF3_CAEEX</name>
<dbReference type="Proteomes" id="UP001054945">
    <property type="component" value="Unassembled WGS sequence"/>
</dbReference>
<organism evidence="1 2">
    <name type="scientific">Caerostris extrusa</name>
    <name type="common">Bark spider</name>
    <name type="synonym">Caerostris bankana</name>
    <dbReference type="NCBI Taxonomy" id="172846"/>
    <lineage>
        <taxon>Eukaryota</taxon>
        <taxon>Metazoa</taxon>
        <taxon>Ecdysozoa</taxon>
        <taxon>Arthropoda</taxon>
        <taxon>Chelicerata</taxon>
        <taxon>Arachnida</taxon>
        <taxon>Araneae</taxon>
        <taxon>Araneomorphae</taxon>
        <taxon>Entelegynae</taxon>
        <taxon>Araneoidea</taxon>
        <taxon>Araneidae</taxon>
        <taxon>Caerostris</taxon>
    </lineage>
</organism>
<comment type="caution">
    <text evidence="1">The sequence shown here is derived from an EMBL/GenBank/DDBJ whole genome shotgun (WGS) entry which is preliminary data.</text>
</comment>